<reference evidence="3" key="2">
    <citation type="submission" date="2014-09" db="EMBL/GenBank/DDBJ databases">
        <authorList>
            <person name="Bishop-Lilly K.A."/>
            <person name="Broomall S.M."/>
            <person name="Chain P.S."/>
            <person name="Chertkov O."/>
            <person name="Coyne S.R."/>
            <person name="Daligault H.E."/>
            <person name="Davenport K.W."/>
            <person name="Erkkila T."/>
            <person name="Frey K.G."/>
            <person name="Gibbons H.S."/>
            <person name="Gu W."/>
            <person name="Jaissle J."/>
            <person name="Johnson S.L."/>
            <person name="Koroleva G.I."/>
            <person name="Ladner J.T."/>
            <person name="Lo C.-C."/>
            <person name="Minogue T.D."/>
            <person name="Munk C."/>
            <person name="Palacios G.F."/>
            <person name="Redden C.L."/>
            <person name="Rosenzweig C.N."/>
            <person name="Scholz M.B."/>
            <person name="Teshima H."/>
            <person name="Xu Y."/>
        </authorList>
    </citation>
    <scope>NUCLEOTIDE SEQUENCE</scope>
    <source>
        <strain evidence="3">Mb9</strain>
    </source>
</reference>
<evidence type="ECO:0000313" key="3">
    <source>
        <dbReference type="EMBL" id="CEL24939.1"/>
    </source>
</evidence>
<sequence length="246" mass="27883">MDKKLMDHYNSRDQSRILTFISFMGLFILLGLYLFAPEPGTIYWFQKPLIFTIFVAICILGGLATVYPSFCKGVLEFRKEDFSTKGFSTKDDSYPICFQGHHPDCGHFESHTFRIHGKKYCPGCSGLFVGVVLAVAFVLIYYFKGMPLLYGNISFGIGWVMVFISLLSLTLRVMGTRSKFTANLFLVVGSALLIIGLNTFKGNILVECYFLLLVVFFILTRTVTSKNNHERICRSCQKTGCLYDSY</sequence>
<dbReference type="EMBL" id="LN515531">
    <property type="protein sequence ID" value="CEA14027.1"/>
    <property type="molecule type" value="Genomic_DNA"/>
</dbReference>
<feature type="transmembrane region" description="Helical" evidence="1">
    <location>
        <begin position="149"/>
        <end position="168"/>
    </location>
</feature>
<keyword evidence="1" id="KW-0812">Transmembrane</keyword>
<keyword evidence="4" id="KW-1185">Reference proteome</keyword>
<reference evidence="2" key="1">
    <citation type="submission" date="2014-08" db="EMBL/GenBank/DDBJ databases">
        <authorList>
            <person name="Wibberg D."/>
        </authorList>
    </citation>
    <scope>NUCLEOTIDE SEQUENCE</scope>
</reference>
<feature type="transmembrane region" description="Helical" evidence="1">
    <location>
        <begin position="120"/>
        <end position="143"/>
    </location>
</feature>
<name>A0A090I9L4_METFO</name>
<feature type="transmembrane region" description="Helical" evidence="1">
    <location>
        <begin position="204"/>
        <end position="224"/>
    </location>
</feature>
<keyword evidence="1" id="KW-1133">Transmembrane helix</keyword>
<feature type="transmembrane region" description="Helical" evidence="1">
    <location>
        <begin position="180"/>
        <end position="198"/>
    </location>
</feature>
<protein>
    <submittedName>
        <fullName evidence="2">Putative membrane protein</fullName>
    </submittedName>
</protein>
<proteinExistence type="predicted"/>
<feature type="transmembrane region" description="Helical" evidence="1">
    <location>
        <begin position="48"/>
        <end position="70"/>
    </location>
</feature>
<dbReference type="KEGG" id="mfi:DSM1535_1702"/>
<dbReference type="AlphaFoldDB" id="A0A090I9L4"/>
<dbReference type="EMBL" id="LN734822">
    <property type="protein sequence ID" value="CEL24939.1"/>
    <property type="molecule type" value="Genomic_DNA"/>
</dbReference>
<evidence type="ECO:0000313" key="2">
    <source>
        <dbReference type="EMBL" id="CEA14027.1"/>
    </source>
</evidence>
<evidence type="ECO:0000313" key="4">
    <source>
        <dbReference type="Proteomes" id="UP000062768"/>
    </source>
</evidence>
<evidence type="ECO:0000256" key="1">
    <source>
        <dbReference type="SAM" id="Phobius"/>
    </source>
</evidence>
<dbReference type="RefSeq" id="WP_052659980.1">
    <property type="nucleotide sequence ID" value="NZ_JARVXG010000053.1"/>
</dbReference>
<keyword evidence="1" id="KW-0472">Membrane</keyword>
<feature type="transmembrane region" description="Helical" evidence="1">
    <location>
        <begin position="16"/>
        <end position="36"/>
    </location>
</feature>
<accession>A0A090I9L4</accession>
<dbReference type="GeneID" id="26739547"/>
<gene>
    <name evidence="2" type="ORF">DSM1535_1702</name>
    <name evidence="3" type="ORF">MB9_1301</name>
</gene>
<dbReference type="Proteomes" id="UP000062768">
    <property type="component" value="Chromosome I"/>
</dbReference>
<organism evidence="2">
    <name type="scientific">Methanobacterium formicicum</name>
    <dbReference type="NCBI Taxonomy" id="2162"/>
    <lineage>
        <taxon>Archaea</taxon>
        <taxon>Methanobacteriati</taxon>
        <taxon>Methanobacteriota</taxon>
        <taxon>Methanomada group</taxon>
        <taxon>Methanobacteria</taxon>
        <taxon>Methanobacteriales</taxon>
        <taxon>Methanobacteriaceae</taxon>
        <taxon>Methanobacterium</taxon>
    </lineage>
</organism>
<dbReference type="PATRIC" id="fig|2162.10.peg.1360"/>